<sequence>MVMYRCSEIYSPDPGKGCQTTGKQAQSNGRKDMMYDFELINLTTRVKLKEWIKNLTFIEPDEKTTTLLRNWLLWYFISQCGRSTDSNNLKV</sequence>
<keyword evidence="2" id="KW-1185">Reference proteome</keyword>
<comment type="caution">
    <text evidence="1">The sequence shown here is derived from an EMBL/GenBank/DDBJ whole genome shotgun (WGS) entry which is preliminary data.</text>
</comment>
<feature type="non-terminal residue" evidence="1">
    <location>
        <position position="91"/>
    </location>
</feature>
<gene>
    <name evidence="1" type="ORF">PEVE_00017029</name>
</gene>
<protein>
    <submittedName>
        <fullName evidence="1">Uncharacterized protein</fullName>
    </submittedName>
</protein>
<name>A0ABN8S529_9CNID</name>
<proteinExistence type="predicted"/>
<dbReference type="Proteomes" id="UP001159427">
    <property type="component" value="Unassembled WGS sequence"/>
</dbReference>
<evidence type="ECO:0000313" key="1">
    <source>
        <dbReference type="EMBL" id="CAH3186643.1"/>
    </source>
</evidence>
<organism evidence="1 2">
    <name type="scientific">Porites evermanni</name>
    <dbReference type="NCBI Taxonomy" id="104178"/>
    <lineage>
        <taxon>Eukaryota</taxon>
        <taxon>Metazoa</taxon>
        <taxon>Cnidaria</taxon>
        <taxon>Anthozoa</taxon>
        <taxon>Hexacorallia</taxon>
        <taxon>Scleractinia</taxon>
        <taxon>Fungiina</taxon>
        <taxon>Poritidae</taxon>
        <taxon>Porites</taxon>
    </lineage>
</organism>
<accession>A0ABN8S529</accession>
<reference evidence="1 2" key="1">
    <citation type="submission" date="2022-05" db="EMBL/GenBank/DDBJ databases">
        <authorList>
            <consortium name="Genoscope - CEA"/>
            <person name="William W."/>
        </authorList>
    </citation>
    <scope>NUCLEOTIDE SEQUENCE [LARGE SCALE GENOMIC DNA]</scope>
</reference>
<dbReference type="EMBL" id="CALNXI010002352">
    <property type="protein sequence ID" value="CAH3186643.1"/>
    <property type="molecule type" value="Genomic_DNA"/>
</dbReference>
<evidence type="ECO:0000313" key="2">
    <source>
        <dbReference type="Proteomes" id="UP001159427"/>
    </source>
</evidence>